<feature type="region of interest" description="Disordered" evidence="1">
    <location>
        <begin position="244"/>
        <end position="338"/>
    </location>
</feature>
<dbReference type="HOGENOM" id="CLU_054093_0_0_1"/>
<name>A0A0C9UHF6_SPHS4</name>
<keyword evidence="3" id="KW-1185">Reference proteome</keyword>
<dbReference type="AlphaFoldDB" id="A0A0C9UHF6"/>
<reference evidence="2 3" key="1">
    <citation type="submission" date="2014-06" db="EMBL/GenBank/DDBJ databases">
        <title>Evolutionary Origins and Diversification of the Mycorrhizal Mutualists.</title>
        <authorList>
            <consortium name="DOE Joint Genome Institute"/>
            <consortium name="Mycorrhizal Genomics Consortium"/>
            <person name="Kohler A."/>
            <person name="Kuo A."/>
            <person name="Nagy L.G."/>
            <person name="Floudas D."/>
            <person name="Copeland A."/>
            <person name="Barry K.W."/>
            <person name="Cichocki N."/>
            <person name="Veneault-Fourrey C."/>
            <person name="LaButti K."/>
            <person name="Lindquist E.A."/>
            <person name="Lipzen A."/>
            <person name="Lundell T."/>
            <person name="Morin E."/>
            <person name="Murat C."/>
            <person name="Riley R."/>
            <person name="Ohm R."/>
            <person name="Sun H."/>
            <person name="Tunlid A."/>
            <person name="Henrissat B."/>
            <person name="Grigoriev I.V."/>
            <person name="Hibbett D.S."/>
            <person name="Martin F."/>
        </authorList>
    </citation>
    <scope>NUCLEOTIDE SEQUENCE [LARGE SCALE GENOMIC DNA]</scope>
    <source>
        <strain evidence="2 3">SS14</strain>
    </source>
</reference>
<proteinExistence type="predicted"/>
<organism evidence="2 3">
    <name type="scientific">Sphaerobolus stellatus (strain SS14)</name>
    <dbReference type="NCBI Taxonomy" id="990650"/>
    <lineage>
        <taxon>Eukaryota</taxon>
        <taxon>Fungi</taxon>
        <taxon>Dikarya</taxon>
        <taxon>Basidiomycota</taxon>
        <taxon>Agaricomycotina</taxon>
        <taxon>Agaricomycetes</taxon>
        <taxon>Phallomycetidae</taxon>
        <taxon>Geastrales</taxon>
        <taxon>Sphaerobolaceae</taxon>
        <taxon>Sphaerobolus</taxon>
    </lineage>
</organism>
<evidence type="ECO:0000313" key="3">
    <source>
        <dbReference type="Proteomes" id="UP000054279"/>
    </source>
</evidence>
<accession>A0A0C9UHF6</accession>
<sequence>MSAMIAMSHVWQPMVDTYWEVVREWIAVKTSEWEVALMMQEEEKAEATRLKRLEEMKRDEEVKRRLAERKDVSDAMMKKKKAASTPKLASIVEKSSDEAVGDKDSEIIAANHRMLREKGITITEGQLNFSHVMSRFKGKPWMNPCNHCRYWVETHRCASWVCQEVTSWKAMSQLLTYRLYESEVKARPPRFHAQQEEYHHRAKKIFGEDTLGDDVGMLGDFEDRDEEEVSGIEEMMGVVQEETLGQVEGSDGKSGNESCEGLDEGSDEESGEESETESEKVTPKAKAKAVAKITESEESEETSETTSGEGEGSDEESDKAGNYFPTKGKKSTKKVVKK</sequence>
<evidence type="ECO:0000313" key="2">
    <source>
        <dbReference type="EMBL" id="KIJ24836.1"/>
    </source>
</evidence>
<protein>
    <submittedName>
        <fullName evidence="2">Uncharacterized protein</fullName>
    </submittedName>
</protein>
<feature type="compositionally biased region" description="Acidic residues" evidence="1">
    <location>
        <begin position="260"/>
        <end position="276"/>
    </location>
</feature>
<gene>
    <name evidence="2" type="ORF">M422DRAFT_274302</name>
</gene>
<dbReference type="EMBL" id="KN837454">
    <property type="protein sequence ID" value="KIJ24836.1"/>
    <property type="molecule type" value="Genomic_DNA"/>
</dbReference>
<evidence type="ECO:0000256" key="1">
    <source>
        <dbReference type="SAM" id="MobiDB-lite"/>
    </source>
</evidence>
<dbReference type="Proteomes" id="UP000054279">
    <property type="component" value="Unassembled WGS sequence"/>
</dbReference>
<feature type="compositionally biased region" description="Basic residues" evidence="1">
    <location>
        <begin position="327"/>
        <end position="338"/>
    </location>
</feature>